<dbReference type="PANTHER" id="PTHR46796">
    <property type="entry name" value="HTH-TYPE TRANSCRIPTIONAL ACTIVATOR RHAS-RELATED"/>
    <property type="match status" value="1"/>
</dbReference>
<dbReference type="InterPro" id="IPR009057">
    <property type="entry name" value="Homeodomain-like_sf"/>
</dbReference>
<keyword evidence="1" id="KW-0805">Transcription regulation</keyword>
<keyword evidence="3" id="KW-0804">Transcription</keyword>
<proteinExistence type="predicted"/>
<dbReference type="Pfam" id="PF12833">
    <property type="entry name" value="HTH_18"/>
    <property type="match status" value="1"/>
</dbReference>
<evidence type="ECO:0000313" key="5">
    <source>
        <dbReference type="EMBL" id="MBE9397707.1"/>
    </source>
</evidence>
<dbReference type="SUPFAM" id="SSF46689">
    <property type="entry name" value="Homeodomain-like"/>
    <property type="match status" value="2"/>
</dbReference>
<keyword evidence="6" id="KW-1185">Reference proteome</keyword>
<reference evidence="5" key="1">
    <citation type="submission" date="2020-10" db="EMBL/GenBank/DDBJ databases">
        <title>Bacterium isolated from coastal waters sediment.</title>
        <authorList>
            <person name="Chen R.-J."/>
            <person name="Lu D.-C."/>
            <person name="Zhu K.-L."/>
            <person name="Du Z.-J."/>
        </authorList>
    </citation>
    <scope>NUCLEOTIDE SEQUENCE</scope>
    <source>
        <strain evidence="5">N1Y112</strain>
    </source>
</reference>
<dbReference type="PANTHER" id="PTHR46796:SF7">
    <property type="entry name" value="ARAC FAMILY TRANSCRIPTIONAL REGULATOR"/>
    <property type="match status" value="1"/>
</dbReference>
<dbReference type="InterPro" id="IPR050204">
    <property type="entry name" value="AraC_XylS_family_regulators"/>
</dbReference>
<accession>A0A8J7FNV1</accession>
<sequence>MSRFDRLSALISRFSLSVSPATGEEANLIVFSPPGSDVPNRVLLSPLRLICSPEQADYVPMFRACTDWGGQANPLLSALPPLIELDISDNAETVMLVRLLKAEGDAQRCGFGSVLNRLGEVLMVRLLRAQIEQGATEPGLLNGLSDARISRAIVAIHERPEKVWRNEEFAQIAGLSLSRFAELFVQVVGETPMAYLRRWRMVLARQDVERGERIQTVARRYGYGSGEALSRAFRRQFGESPLALRREAAADLQTV</sequence>
<evidence type="ECO:0000313" key="6">
    <source>
        <dbReference type="Proteomes" id="UP000640333"/>
    </source>
</evidence>
<name>A0A8J7FNV1_9GAMM</name>
<dbReference type="SMART" id="SM00342">
    <property type="entry name" value="HTH_ARAC"/>
    <property type="match status" value="1"/>
</dbReference>
<dbReference type="PROSITE" id="PS01124">
    <property type="entry name" value="HTH_ARAC_FAMILY_2"/>
    <property type="match status" value="1"/>
</dbReference>
<dbReference type="RefSeq" id="WP_193953260.1">
    <property type="nucleotide sequence ID" value="NZ_JADEYS010000009.1"/>
</dbReference>
<dbReference type="GO" id="GO:0043565">
    <property type="term" value="F:sequence-specific DNA binding"/>
    <property type="evidence" value="ECO:0007669"/>
    <property type="project" value="InterPro"/>
</dbReference>
<evidence type="ECO:0000259" key="4">
    <source>
        <dbReference type="PROSITE" id="PS01124"/>
    </source>
</evidence>
<dbReference type="AlphaFoldDB" id="A0A8J7FNV1"/>
<feature type="domain" description="HTH araC/xylS-type" evidence="4">
    <location>
        <begin position="150"/>
        <end position="247"/>
    </location>
</feature>
<comment type="caution">
    <text evidence="5">The sequence shown here is derived from an EMBL/GenBank/DDBJ whole genome shotgun (WGS) entry which is preliminary data.</text>
</comment>
<evidence type="ECO:0000256" key="2">
    <source>
        <dbReference type="ARBA" id="ARBA00023125"/>
    </source>
</evidence>
<dbReference type="Pfam" id="PF12852">
    <property type="entry name" value="Cupin_6"/>
    <property type="match status" value="1"/>
</dbReference>
<dbReference type="InterPro" id="IPR032783">
    <property type="entry name" value="AraC_lig"/>
</dbReference>
<dbReference type="Proteomes" id="UP000640333">
    <property type="component" value="Unassembled WGS sequence"/>
</dbReference>
<evidence type="ECO:0000256" key="1">
    <source>
        <dbReference type="ARBA" id="ARBA00023015"/>
    </source>
</evidence>
<dbReference type="EMBL" id="JADEYS010000009">
    <property type="protein sequence ID" value="MBE9397707.1"/>
    <property type="molecule type" value="Genomic_DNA"/>
</dbReference>
<dbReference type="Gene3D" id="1.10.10.60">
    <property type="entry name" value="Homeodomain-like"/>
    <property type="match status" value="2"/>
</dbReference>
<keyword evidence="2" id="KW-0238">DNA-binding</keyword>
<dbReference type="InterPro" id="IPR018060">
    <property type="entry name" value="HTH_AraC"/>
</dbReference>
<protein>
    <submittedName>
        <fullName evidence="5">AraC family transcriptional regulator</fullName>
    </submittedName>
</protein>
<dbReference type="InterPro" id="IPR018062">
    <property type="entry name" value="HTH_AraC-typ_CS"/>
</dbReference>
<evidence type="ECO:0000256" key="3">
    <source>
        <dbReference type="ARBA" id="ARBA00023163"/>
    </source>
</evidence>
<dbReference type="GO" id="GO:0003700">
    <property type="term" value="F:DNA-binding transcription factor activity"/>
    <property type="evidence" value="ECO:0007669"/>
    <property type="project" value="InterPro"/>
</dbReference>
<dbReference type="PROSITE" id="PS00041">
    <property type="entry name" value="HTH_ARAC_FAMILY_1"/>
    <property type="match status" value="1"/>
</dbReference>
<organism evidence="5 6">
    <name type="scientific">Pontibacterium sinense</name>
    <dbReference type="NCBI Taxonomy" id="2781979"/>
    <lineage>
        <taxon>Bacteria</taxon>
        <taxon>Pseudomonadati</taxon>
        <taxon>Pseudomonadota</taxon>
        <taxon>Gammaproteobacteria</taxon>
        <taxon>Oceanospirillales</taxon>
        <taxon>Oceanospirillaceae</taxon>
        <taxon>Pontibacterium</taxon>
    </lineage>
</organism>
<gene>
    <name evidence="5" type="ORF">IOQ59_10580</name>
</gene>